<proteinExistence type="predicted"/>
<keyword evidence="2" id="KW-1185">Reference proteome</keyword>
<dbReference type="eggNOG" id="arCOG04051">
    <property type="taxonomic scope" value="Archaea"/>
</dbReference>
<dbReference type="Proteomes" id="UP000010824">
    <property type="component" value="Chromosome"/>
</dbReference>
<dbReference type="InParanoid" id="L0HGE1"/>
<evidence type="ECO:0000313" key="2">
    <source>
        <dbReference type="Proteomes" id="UP000010824"/>
    </source>
</evidence>
<dbReference type="OrthoDB" id="18015at2157"/>
<reference evidence="1 2" key="2">
    <citation type="journal article" date="2014" name="Genome Announc.">
        <title>Complete Genome Sequence of Methanoregula formicica SMSPT, a Mesophilic Hydrogenotrophic Methanogen Isolated from a Methanogenic Upflow Anaerobic Sludge Blanket Reactor.</title>
        <authorList>
            <person name="Yamamoto K."/>
            <person name="Tamaki H."/>
            <person name="Cadillo-Quiroz H."/>
            <person name="Imachi H."/>
            <person name="Kyrpides N."/>
            <person name="Woyke T."/>
            <person name="Goodwin L."/>
            <person name="Zinder S.H."/>
            <person name="Kamagata Y."/>
            <person name="Liu W.T."/>
        </authorList>
    </citation>
    <scope>NUCLEOTIDE SEQUENCE [LARGE SCALE GENOMIC DNA]</scope>
    <source>
        <strain evidence="2">DSM 22288 / NBRC 105244 / SMSP</strain>
    </source>
</reference>
<dbReference type="Pfam" id="PF04242">
    <property type="entry name" value="DUF424"/>
    <property type="match status" value="1"/>
</dbReference>
<name>L0HGE1_METFS</name>
<reference evidence="2" key="1">
    <citation type="submission" date="2011-12" db="EMBL/GenBank/DDBJ databases">
        <title>Complete sequence of Methanoregula formicicum SMSP.</title>
        <authorList>
            <person name="Lucas S."/>
            <person name="Han J."/>
            <person name="Lapidus A."/>
            <person name="Cheng J.-F."/>
            <person name="Goodwin L."/>
            <person name="Pitluck S."/>
            <person name="Peters L."/>
            <person name="Ovchinnikova G."/>
            <person name="Teshima H."/>
            <person name="Detter J.C."/>
            <person name="Han C."/>
            <person name="Tapia R."/>
            <person name="Land M."/>
            <person name="Hauser L."/>
            <person name="Kyrpides N."/>
            <person name="Ivanova N."/>
            <person name="Pagani I."/>
            <person name="Imachi H."/>
            <person name="Tamaki H."/>
            <person name="Sekiguchi Y."/>
            <person name="Kamagata Y."/>
            <person name="Cadillo-Quiroz H."/>
            <person name="Zinder S."/>
            <person name="Liu W.-T."/>
            <person name="Woyke T."/>
        </authorList>
    </citation>
    <scope>NUCLEOTIDE SEQUENCE [LARGE SCALE GENOMIC DNA]</scope>
    <source>
        <strain evidence="2">DSM 22288 / NBRC 105244 / SMSP</strain>
    </source>
</reference>
<dbReference type="EMBL" id="CP003167">
    <property type="protein sequence ID" value="AGB02388.1"/>
    <property type="molecule type" value="Genomic_DNA"/>
</dbReference>
<dbReference type="RefSeq" id="WP_015285351.1">
    <property type="nucleotide sequence ID" value="NC_019943.1"/>
</dbReference>
<evidence type="ECO:0000313" key="1">
    <source>
        <dbReference type="EMBL" id="AGB02388.1"/>
    </source>
</evidence>
<dbReference type="STRING" id="593750.Metfor_1348"/>
<organism evidence="1 2">
    <name type="scientific">Methanoregula formicica (strain DSM 22288 / NBRC 105244 / SMSP)</name>
    <dbReference type="NCBI Taxonomy" id="593750"/>
    <lineage>
        <taxon>Archaea</taxon>
        <taxon>Methanobacteriati</taxon>
        <taxon>Methanobacteriota</taxon>
        <taxon>Stenosarchaea group</taxon>
        <taxon>Methanomicrobia</taxon>
        <taxon>Methanomicrobiales</taxon>
        <taxon>Methanoregulaceae</taxon>
        <taxon>Methanoregula</taxon>
    </lineage>
</organism>
<dbReference type="Gene3D" id="3.30.1860.10">
    <property type="entry name" value="uncharacterized conserved protein from methanopyrus kandleri domain like"/>
    <property type="match status" value="1"/>
</dbReference>
<sequence length="97" mass="10521">MFLKIHHSPEMGDVVAVCDRELLNTTISHDTMTVTISEAFYGNTPATEAEVRAVLKNAGNANLMGERVVSMAIEMGLCTRAGCVMIGKVPHAQIYQL</sequence>
<dbReference type="KEGG" id="mfo:Metfor_1348"/>
<dbReference type="AlphaFoldDB" id="L0HGE1"/>
<protein>
    <recommendedName>
        <fullName evidence="3">DUF424 domain-containing protein</fullName>
    </recommendedName>
</protein>
<accession>L0HGE1</accession>
<dbReference type="GeneID" id="14307737"/>
<dbReference type="InterPro" id="IPR007355">
    <property type="entry name" value="DUF424"/>
</dbReference>
<gene>
    <name evidence="1" type="ordered locus">Metfor_1348</name>
</gene>
<dbReference type="HOGENOM" id="CLU_174522_1_0_2"/>
<evidence type="ECO:0008006" key="3">
    <source>
        <dbReference type="Google" id="ProtNLM"/>
    </source>
</evidence>